<feature type="binding site" evidence="2">
    <location>
        <position position="148"/>
    </location>
    <ligand>
        <name>ATP</name>
        <dbReference type="ChEBI" id="CHEBI:30616"/>
    </ligand>
</feature>
<keyword evidence="1 2" id="KW-0784">Thiamine biosynthesis</keyword>
<dbReference type="InterPro" id="IPR036676">
    <property type="entry name" value="PurM-like_C_sf"/>
</dbReference>
<dbReference type="NCBIfam" id="TIGR01379">
    <property type="entry name" value="thiL"/>
    <property type="match status" value="1"/>
</dbReference>
<dbReference type="EMBL" id="MTSD02000012">
    <property type="protein sequence ID" value="OOV85881.1"/>
    <property type="molecule type" value="Genomic_DNA"/>
</dbReference>
<keyword evidence="2 5" id="KW-0418">Kinase</keyword>
<comment type="catalytic activity">
    <reaction evidence="2">
        <text>thiamine phosphate + ATP = thiamine diphosphate + ADP</text>
        <dbReference type="Rhea" id="RHEA:15913"/>
        <dbReference type="ChEBI" id="CHEBI:30616"/>
        <dbReference type="ChEBI" id="CHEBI:37575"/>
        <dbReference type="ChEBI" id="CHEBI:58937"/>
        <dbReference type="ChEBI" id="CHEBI:456216"/>
        <dbReference type="EC" id="2.7.4.16"/>
    </reaction>
</comment>
<dbReference type="GO" id="GO:0009030">
    <property type="term" value="F:thiamine-phosphate kinase activity"/>
    <property type="evidence" value="ECO:0007669"/>
    <property type="project" value="UniProtKB-UniRule"/>
</dbReference>
<proteinExistence type="inferred from homology"/>
<dbReference type="Pfam" id="PF00586">
    <property type="entry name" value="AIRS"/>
    <property type="match status" value="1"/>
</dbReference>
<feature type="binding site" evidence="2">
    <location>
        <position position="32"/>
    </location>
    <ligand>
        <name>Mg(2+)</name>
        <dbReference type="ChEBI" id="CHEBI:18420"/>
        <label>4</label>
    </ligand>
</feature>
<evidence type="ECO:0000256" key="1">
    <source>
        <dbReference type="ARBA" id="ARBA00022977"/>
    </source>
</evidence>
<name>A0A1T1H7P0_OCELI</name>
<feature type="binding site" evidence="2">
    <location>
        <position position="229"/>
    </location>
    <ligand>
        <name>Mg(2+)</name>
        <dbReference type="ChEBI" id="CHEBI:18420"/>
        <label>5</label>
    </ligand>
</feature>
<dbReference type="SUPFAM" id="SSF55326">
    <property type="entry name" value="PurM N-terminal domain-like"/>
    <property type="match status" value="1"/>
</dbReference>
<dbReference type="GO" id="GO:0000287">
    <property type="term" value="F:magnesium ion binding"/>
    <property type="evidence" value="ECO:0007669"/>
    <property type="project" value="UniProtKB-UniRule"/>
</dbReference>
<comment type="miscellaneous">
    <text evidence="2">Reaction mechanism of ThiL seems to utilize a direct, inline transfer of the gamma-phosphate of ATP to TMP rather than a phosphorylated enzyme intermediate.</text>
</comment>
<evidence type="ECO:0000259" key="4">
    <source>
        <dbReference type="Pfam" id="PF02769"/>
    </source>
</evidence>
<dbReference type="PANTHER" id="PTHR30270:SF0">
    <property type="entry name" value="THIAMINE-MONOPHOSPHATE KINASE"/>
    <property type="match status" value="1"/>
</dbReference>
<protein>
    <recommendedName>
        <fullName evidence="2">Thiamine-monophosphate kinase</fullName>
        <shortName evidence="2">TMP kinase</shortName>
        <shortName evidence="2">Thiamine-phosphate kinase</shortName>
        <ecNumber evidence="2">2.7.4.16</ecNumber>
    </recommendedName>
</protein>
<comment type="function">
    <text evidence="2">Catalyzes the ATP-dependent phosphorylation of thiamine-monophosphate (TMP) to form thiamine-pyrophosphate (TPP), the active form of vitamin B1.</text>
</comment>
<feature type="binding site" evidence="2">
    <location>
        <position position="77"/>
    </location>
    <ligand>
        <name>Mg(2+)</name>
        <dbReference type="ChEBI" id="CHEBI:18420"/>
        <label>4</label>
    </ligand>
</feature>
<dbReference type="STRING" id="966.BTA35_0216250"/>
<feature type="binding site" evidence="2">
    <location>
        <position position="49"/>
    </location>
    <ligand>
        <name>Mg(2+)</name>
        <dbReference type="ChEBI" id="CHEBI:18420"/>
        <label>2</label>
    </ligand>
</feature>
<dbReference type="InterPro" id="IPR006283">
    <property type="entry name" value="ThiL-like"/>
</dbReference>
<evidence type="ECO:0000256" key="2">
    <source>
        <dbReference type="HAMAP-Rule" id="MF_02128"/>
    </source>
</evidence>
<sequence>MLLGEFELIHRYFSSPKLQPSRRDVYLGMGDDCALISVPEGKQLVVSVDTSTAGVHFLPESPAHSIGWRALAVSLSDLAAMGAQPAWFTLALSLPEVDEEWLSGFSQGMADLAQEYGVALVGGDTTQGALSMSVQVHGYVTPGAAWKRKGAQPGDLIYVSGELGKSACGLRKAKALLEAQQALPDLAMLNTAEASAETDMLRAYLYPKPRFDLIPILSSRAATAIDISDGLLADLGHMLSASGVGANLDPTRIPCFNKEHGDTSQVFQDALAGGDDYELCFTVSPQRRLELEVSAEQSGVRLYPIGVVTSQQGIRGLHEQSLTASGFDHFKGNT</sequence>
<dbReference type="CDD" id="cd02194">
    <property type="entry name" value="ThiL"/>
    <property type="match status" value="1"/>
</dbReference>
<feature type="binding site" evidence="2">
    <location>
        <position position="327"/>
    </location>
    <ligand>
        <name>substrate</name>
    </ligand>
</feature>
<keyword evidence="2" id="KW-0547">Nucleotide-binding</keyword>
<reference evidence="5" key="1">
    <citation type="submission" date="2017-02" db="EMBL/GenBank/DDBJ databases">
        <title>Draft Genome Sequence of the Salt Water Bacterium Oceanospirillum linum ATCC 11336.</title>
        <authorList>
            <person name="Trachtenberg A.M."/>
            <person name="Carney J.G."/>
            <person name="Linnane J.D."/>
            <person name="Rheaume B.A."/>
            <person name="Pitts N.L."/>
            <person name="Mykles D.L."/>
            <person name="Maclea K.S."/>
        </authorList>
    </citation>
    <scope>NUCLEOTIDE SEQUENCE [LARGE SCALE GENOMIC DNA]</scope>
    <source>
        <strain evidence="5">ATCC 11336</strain>
    </source>
</reference>
<feature type="domain" description="PurM-like C-terminal" evidence="4">
    <location>
        <begin position="152"/>
        <end position="315"/>
    </location>
</feature>
<dbReference type="InterPro" id="IPR016188">
    <property type="entry name" value="PurM-like_N"/>
</dbReference>
<comment type="pathway">
    <text evidence="2">Cofactor biosynthesis; thiamine diphosphate biosynthesis; thiamine diphosphate from thiamine phosphate: step 1/1.</text>
</comment>
<gene>
    <name evidence="2" type="primary">thiL</name>
    <name evidence="5" type="ORF">BTA35_0216250</name>
</gene>
<feature type="binding site" evidence="2">
    <location>
        <begin position="123"/>
        <end position="124"/>
    </location>
    <ligand>
        <name>ATP</name>
        <dbReference type="ChEBI" id="CHEBI:30616"/>
    </ligand>
</feature>
<comment type="similarity">
    <text evidence="2">Belongs to the thiamine-monophosphate kinase family.</text>
</comment>
<feature type="domain" description="PurM-like N-terminal" evidence="3">
    <location>
        <begin position="30"/>
        <end position="139"/>
    </location>
</feature>
<comment type="caution">
    <text evidence="5">The sequence shown here is derived from an EMBL/GenBank/DDBJ whole genome shotgun (WGS) entry which is preliminary data.</text>
</comment>
<dbReference type="PANTHER" id="PTHR30270">
    <property type="entry name" value="THIAMINE-MONOPHOSPHATE KINASE"/>
    <property type="match status" value="1"/>
</dbReference>
<dbReference type="GO" id="GO:0009228">
    <property type="term" value="P:thiamine biosynthetic process"/>
    <property type="evidence" value="ECO:0007669"/>
    <property type="project" value="UniProtKB-KW"/>
</dbReference>
<keyword evidence="6" id="KW-1185">Reference proteome</keyword>
<feature type="binding site" evidence="2">
    <location>
        <position position="226"/>
    </location>
    <ligand>
        <name>Mg(2+)</name>
        <dbReference type="ChEBI" id="CHEBI:18420"/>
        <label>3</label>
    </ligand>
</feature>
<dbReference type="GO" id="GO:0005524">
    <property type="term" value="F:ATP binding"/>
    <property type="evidence" value="ECO:0007669"/>
    <property type="project" value="UniProtKB-UniRule"/>
</dbReference>
<evidence type="ECO:0000313" key="5">
    <source>
        <dbReference type="EMBL" id="OOV85881.1"/>
    </source>
</evidence>
<feature type="binding site" evidence="2">
    <location>
        <position position="32"/>
    </location>
    <ligand>
        <name>Mg(2+)</name>
        <dbReference type="ChEBI" id="CHEBI:18420"/>
        <label>3</label>
    </ligand>
</feature>
<dbReference type="Gene3D" id="3.30.1330.10">
    <property type="entry name" value="PurM-like, N-terminal domain"/>
    <property type="match status" value="1"/>
</dbReference>
<feature type="binding site" evidence="2">
    <location>
        <position position="124"/>
    </location>
    <ligand>
        <name>Mg(2+)</name>
        <dbReference type="ChEBI" id="CHEBI:18420"/>
        <label>1</label>
    </ligand>
</feature>
<feature type="binding site" evidence="2">
    <location>
        <position position="47"/>
    </location>
    <ligand>
        <name>Mg(2+)</name>
        <dbReference type="ChEBI" id="CHEBI:18420"/>
        <label>4</label>
    </ligand>
</feature>
<feature type="binding site" evidence="2">
    <location>
        <position position="77"/>
    </location>
    <ligand>
        <name>Mg(2+)</name>
        <dbReference type="ChEBI" id="CHEBI:18420"/>
        <label>2</label>
    </ligand>
</feature>
<dbReference type="InterPro" id="IPR036921">
    <property type="entry name" value="PurM-like_N_sf"/>
</dbReference>
<dbReference type="SUPFAM" id="SSF56042">
    <property type="entry name" value="PurM C-terminal domain-like"/>
    <property type="match status" value="1"/>
</dbReference>
<feature type="binding site" evidence="2">
    <location>
        <position position="228"/>
    </location>
    <ligand>
        <name>ATP</name>
        <dbReference type="ChEBI" id="CHEBI:30616"/>
    </ligand>
</feature>
<evidence type="ECO:0000259" key="3">
    <source>
        <dbReference type="Pfam" id="PF00586"/>
    </source>
</evidence>
<dbReference type="HAMAP" id="MF_02128">
    <property type="entry name" value="TMP_kinase"/>
    <property type="match status" value="1"/>
</dbReference>
<keyword evidence="2" id="KW-0460">Magnesium</keyword>
<dbReference type="InterPro" id="IPR010918">
    <property type="entry name" value="PurM-like_C_dom"/>
</dbReference>
<feature type="binding site" evidence="2">
    <location>
        <position position="77"/>
    </location>
    <ligand>
        <name>Mg(2+)</name>
        <dbReference type="ChEBI" id="CHEBI:18420"/>
        <label>3</label>
    </ligand>
</feature>
<evidence type="ECO:0000313" key="6">
    <source>
        <dbReference type="Proteomes" id="UP000190064"/>
    </source>
</evidence>
<keyword evidence="2" id="KW-0479">Metal-binding</keyword>
<feature type="binding site" evidence="2">
    <location>
        <position position="49"/>
    </location>
    <ligand>
        <name>Mg(2+)</name>
        <dbReference type="ChEBI" id="CHEBI:18420"/>
        <label>1</label>
    </ligand>
</feature>
<keyword evidence="2" id="KW-0067">ATP-binding</keyword>
<feature type="binding site" evidence="2">
    <location>
        <position position="275"/>
    </location>
    <ligand>
        <name>substrate</name>
    </ligand>
</feature>
<dbReference type="UniPathway" id="UPA00060">
    <property type="reaction ID" value="UER00142"/>
</dbReference>
<dbReference type="Pfam" id="PF02769">
    <property type="entry name" value="AIRS_C"/>
    <property type="match status" value="1"/>
</dbReference>
<feature type="binding site" evidence="2">
    <location>
        <position position="56"/>
    </location>
    <ligand>
        <name>substrate</name>
    </ligand>
</feature>
<accession>A0A1T1H7P0</accession>
<dbReference type="Gene3D" id="3.90.650.10">
    <property type="entry name" value="PurM-like C-terminal domain"/>
    <property type="match status" value="1"/>
</dbReference>
<dbReference type="GO" id="GO:0009229">
    <property type="term" value="P:thiamine diphosphate biosynthetic process"/>
    <property type="evidence" value="ECO:0007669"/>
    <property type="project" value="UniProtKB-UniRule"/>
</dbReference>
<keyword evidence="2" id="KW-0808">Transferase</keyword>
<dbReference type="EC" id="2.7.4.16" evidence="2"/>
<comment type="caution">
    <text evidence="2">Lacks conserved residue(s) required for the propagation of feature annotation.</text>
</comment>
<dbReference type="AlphaFoldDB" id="A0A1T1H7P0"/>
<dbReference type="PIRSF" id="PIRSF005303">
    <property type="entry name" value="Thiam_monoph_kin"/>
    <property type="match status" value="1"/>
</dbReference>
<organism evidence="5 6">
    <name type="scientific">Oceanospirillum linum</name>
    <dbReference type="NCBI Taxonomy" id="966"/>
    <lineage>
        <taxon>Bacteria</taxon>
        <taxon>Pseudomonadati</taxon>
        <taxon>Pseudomonadota</taxon>
        <taxon>Gammaproteobacteria</taxon>
        <taxon>Oceanospirillales</taxon>
        <taxon>Oceanospirillaceae</taxon>
        <taxon>Oceanospirillum</taxon>
    </lineage>
</organism>
<dbReference type="Proteomes" id="UP000190064">
    <property type="component" value="Unassembled WGS sequence"/>
</dbReference>